<dbReference type="SUPFAM" id="SSF55347">
    <property type="entry name" value="Glyceraldehyde-3-phosphate dehydrogenase-like, C-terminal domain"/>
    <property type="match status" value="1"/>
</dbReference>
<dbReference type="InterPro" id="IPR051317">
    <property type="entry name" value="Gfo/Idh/MocA_oxidoreduct"/>
</dbReference>
<organism evidence="3 4">
    <name type="scientific">Crossiella equi</name>
    <dbReference type="NCBI Taxonomy" id="130796"/>
    <lineage>
        <taxon>Bacteria</taxon>
        <taxon>Bacillati</taxon>
        <taxon>Actinomycetota</taxon>
        <taxon>Actinomycetes</taxon>
        <taxon>Pseudonocardiales</taxon>
        <taxon>Pseudonocardiaceae</taxon>
        <taxon>Crossiella</taxon>
    </lineage>
</organism>
<evidence type="ECO:0000259" key="2">
    <source>
        <dbReference type="Pfam" id="PF22725"/>
    </source>
</evidence>
<name>A0ABS5ABC2_9PSEU</name>
<dbReference type="PANTHER" id="PTHR43708">
    <property type="entry name" value="CONSERVED EXPRESSED OXIDOREDUCTASE (EUROFUNG)"/>
    <property type="match status" value="1"/>
</dbReference>
<dbReference type="Proteomes" id="UP001519363">
    <property type="component" value="Unassembled WGS sequence"/>
</dbReference>
<comment type="caution">
    <text evidence="3">The sequence shown here is derived from an EMBL/GenBank/DDBJ whole genome shotgun (WGS) entry which is preliminary data.</text>
</comment>
<dbReference type="InterPro" id="IPR036291">
    <property type="entry name" value="NAD(P)-bd_dom_sf"/>
</dbReference>
<protein>
    <submittedName>
        <fullName evidence="3">Dehydrogenase</fullName>
    </submittedName>
</protein>
<sequence length="305" mass="31685">MSRALRVEVIGEAEAHHLALAGVPGLAPACGRTPDIVAVASAVPDHDEVVRAAIGEGRHVFCEWPLTTGTRPAMELRALAQHAGVHHVVGLRGRADPGVRHARDLLAQGEIGEVLAVTLSSAPCRVTEPGPGEALLLHDGGQALDVLRFCLGEPAEIGAALIRRCPRTVEADQVLVMGTLESGVAVSAHLQLGSPGGTGFRMEVQGRRGALTVTAPCRIGEDETALTLSRDGGPPVPVEVPERLRAGAGSVPAGPAQGIARLYGELVRAIREDVPQDPDFTTAAGLHCLLDTITESAAAKRCRSL</sequence>
<dbReference type="EMBL" id="JAGIOO010000001">
    <property type="protein sequence ID" value="MBP2473631.1"/>
    <property type="molecule type" value="Genomic_DNA"/>
</dbReference>
<dbReference type="RefSeq" id="WP_086783495.1">
    <property type="nucleotide sequence ID" value="NZ_JAGIOO010000001.1"/>
</dbReference>
<dbReference type="InterPro" id="IPR055170">
    <property type="entry name" value="GFO_IDH_MocA-like_dom"/>
</dbReference>
<feature type="domain" description="GFO/IDH/MocA-like oxidoreductase" evidence="2">
    <location>
        <begin position="99"/>
        <end position="211"/>
    </location>
</feature>
<evidence type="ECO:0000313" key="3">
    <source>
        <dbReference type="EMBL" id="MBP2473631.1"/>
    </source>
</evidence>
<keyword evidence="4" id="KW-1185">Reference proteome</keyword>
<gene>
    <name evidence="3" type="ORF">JOF53_002503</name>
</gene>
<dbReference type="Pfam" id="PF22725">
    <property type="entry name" value="GFO_IDH_MocA_C3"/>
    <property type="match status" value="1"/>
</dbReference>
<evidence type="ECO:0000259" key="1">
    <source>
        <dbReference type="Pfam" id="PF01408"/>
    </source>
</evidence>
<proteinExistence type="predicted"/>
<dbReference type="SUPFAM" id="SSF51735">
    <property type="entry name" value="NAD(P)-binding Rossmann-fold domains"/>
    <property type="match status" value="1"/>
</dbReference>
<dbReference type="Gene3D" id="3.40.50.720">
    <property type="entry name" value="NAD(P)-binding Rossmann-like Domain"/>
    <property type="match status" value="1"/>
</dbReference>
<dbReference type="PANTHER" id="PTHR43708:SF1">
    <property type="entry name" value="GALACTOSE_LACTOSE METABOLISM REGULATORY PROTEIN GAL80"/>
    <property type="match status" value="1"/>
</dbReference>
<feature type="domain" description="Gfo/Idh/MocA-like oxidoreductase N-terminal" evidence="1">
    <location>
        <begin position="33"/>
        <end position="89"/>
    </location>
</feature>
<dbReference type="Gene3D" id="3.30.360.10">
    <property type="entry name" value="Dihydrodipicolinate Reductase, domain 2"/>
    <property type="match status" value="1"/>
</dbReference>
<reference evidence="3 4" key="1">
    <citation type="submission" date="2021-03" db="EMBL/GenBank/DDBJ databases">
        <title>Sequencing the genomes of 1000 actinobacteria strains.</title>
        <authorList>
            <person name="Klenk H.-P."/>
        </authorList>
    </citation>
    <scope>NUCLEOTIDE SEQUENCE [LARGE SCALE GENOMIC DNA]</scope>
    <source>
        <strain evidence="3 4">DSM 44580</strain>
    </source>
</reference>
<dbReference type="InterPro" id="IPR000683">
    <property type="entry name" value="Gfo/Idh/MocA-like_OxRdtase_N"/>
</dbReference>
<dbReference type="Pfam" id="PF01408">
    <property type="entry name" value="GFO_IDH_MocA"/>
    <property type="match status" value="1"/>
</dbReference>
<evidence type="ECO:0000313" key="4">
    <source>
        <dbReference type="Proteomes" id="UP001519363"/>
    </source>
</evidence>
<accession>A0ABS5ABC2</accession>